<dbReference type="Proteomes" id="UP001151760">
    <property type="component" value="Unassembled WGS sequence"/>
</dbReference>
<feature type="transmembrane region" description="Helical" evidence="6">
    <location>
        <begin position="147"/>
        <end position="164"/>
    </location>
</feature>
<keyword evidence="3 6" id="KW-1133">Transmembrane helix</keyword>
<comment type="caution">
    <text evidence="8">The sequence shown here is derived from an EMBL/GenBank/DDBJ whole genome shotgun (WGS) entry which is preliminary data.</text>
</comment>
<dbReference type="CDD" id="cd07042">
    <property type="entry name" value="STAS_SulP_like_sulfate_transporter"/>
    <property type="match status" value="1"/>
</dbReference>
<feature type="domain" description="STAS" evidence="7">
    <location>
        <begin position="527"/>
        <end position="650"/>
    </location>
</feature>
<dbReference type="Pfam" id="PF01740">
    <property type="entry name" value="STAS"/>
    <property type="match status" value="1"/>
</dbReference>
<proteinExistence type="predicted"/>
<dbReference type="Pfam" id="PF00916">
    <property type="entry name" value="Sulfate_transp"/>
    <property type="match status" value="1"/>
</dbReference>
<dbReference type="SUPFAM" id="SSF52091">
    <property type="entry name" value="SpoIIaa-like"/>
    <property type="match status" value="1"/>
</dbReference>
<gene>
    <name evidence="8" type="ORF">Tco_1123882</name>
</gene>
<dbReference type="InterPro" id="IPR011547">
    <property type="entry name" value="SLC26A/SulP_dom"/>
</dbReference>
<comment type="subcellular location">
    <subcellularLocation>
        <location evidence="1">Membrane</location>
        <topology evidence="1">Multi-pass membrane protein</topology>
    </subcellularLocation>
</comment>
<feature type="region of interest" description="Disordered" evidence="5">
    <location>
        <begin position="1"/>
        <end position="25"/>
    </location>
</feature>
<dbReference type="InterPro" id="IPR036513">
    <property type="entry name" value="STAS_dom_sf"/>
</dbReference>
<dbReference type="PANTHER" id="PTHR11814">
    <property type="entry name" value="SULFATE TRANSPORTER"/>
    <property type="match status" value="1"/>
</dbReference>
<feature type="transmembrane region" description="Helical" evidence="6">
    <location>
        <begin position="441"/>
        <end position="464"/>
    </location>
</feature>
<evidence type="ECO:0000256" key="4">
    <source>
        <dbReference type="ARBA" id="ARBA00023136"/>
    </source>
</evidence>
<evidence type="ECO:0000256" key="1">
    <source>
        <dbReference type="ARBA" id="ARBA00004141"/>
    </source>
</evidence>
<keyword evidence="4 6" id="KW-0472">Membrane</keyword>
<dbReference type="NCBIfam" id="TIGR00815">
    <property type="entry name" value="sulP"/>
    <property type="match status" value="1"/>
</dbReference>
<sequence>MSLNTNRVGNHPGSGHDPSQSTTISIPFSPETMHEVCRPPAKTTFQKLRHKLSEVFFPDDPLHRFKNQTCANKIMFALRFVFPIFEWAHSYNFGLFRSDVVAGLTIASLAIPQGISYAKLANLPPVIGLYSSFVPPMIYAVLGSSKHLAVGPVSIASLVMGTMLNDAVSYSSDPVLYLKLAFTATFFAGLFQASLGFLRLGFIIDFLSKATLVGFMAGAAVIVSLQQLKGLLGIVNFTSKMQIIPVLSSAIEQSDEWSWPTIVMGFGFLACLLTTRQIGLRKPKLFWVSAAAPLASVILSTFLVALFISKLPNIATIGQLHKGLNPPSSNTLYFHGEFLAVAVKTGAVTGLLSLTEGIAVGRTFAALKNYQVDGNKEMIAIGLMNMAGSCSSCYVTTGSFSRSAVNENAGGQTAMSNIIMALTVLVTLLFLMPLFKYTPDLILAAIIVTAVIGLIDYQSAFGLWKVDKLDFLACLSSFFGVLFVSVPVGLTIAVGVSIFKILLHVTRPNTSVLGCIPGTQIFQDLVRYRDAHRVPSFVILGVEAPIYFANCTYLQERIFRWLREEEDWNAANNGSLLKCVIIDMTAVTAIDTSGLAMVNELRTMLEKRSLQLVLVNPTGSVMEKLHQSNNLASFGPNGLYLSVGEAVADISSSWK</sequence>
<name>A0ABQ5J4K3_9ASTR</name>
<reference evidence="8" key="2">
    <citation type="submission" date="2022-01" db="EMBL/GenBank/DDBJ databases">
        <authorList>
            <person name="Yamashiro T."/>
            <person name="Shiraishi A."/>
            <person name="Satake H."/>
            <person name="Nakayama K."/>
        </authorList>
    </citation>
    <scope>NUCLEOTIDE SEQUENCE</scope>
</reference>
<evidence type="ECO:0000256" key="5">
    <source>
        <dbReference type="SAM" id="MobiDB-lite"/>
    </source>
</evidence>
<feature type="transmembrane region" description="Helical" evidence="6">
    <location>
        <begin position="257"/>
        <end position="273"/>
    </location>
</feature>
<evidence type="ECO:0000259" key="7">
    <source>
        <dbReference type="PROSITE" id="PS50801"/>
    </source>
</evidence>
<dbReference type="InterPro" id="IPR001902">
    <property type="entry name" value="SLC26A/SulP_fam"/>
</dbReference>
<accession>A0ABQ5J4K3</accession>
<evidence type="ECO:0000256" key="6">
    <source>
        <dbReference type="SAM" id="Phobius"/>
    </source>
</evidence>
<evidence type="ECO:0000313" key="8">
    <source>
        <dbReference type="EMBL" id="GJU07452.1"/>
    </source>
</evidence>
<reference evidence="8" key="1">
    <citation type="journal article" date="2022" name="Int. J. Mol. Sci.">
        <title>Draft Genome of Tanacetum Coccineum: Genomic Comparison of Closely Related Tanacetum-Family Plants.</title>
        <authorList>
            <person name="Yamashiro T."/>
            <person name="Shiraishi A."/>
            <person name="Nakayama K."/>
            <person name="Satake H."/>
        </authorList>
    </citation>
    <scope>NUCLEOTIDE SEQUENCE</scope>
</reference>
<dbReference type="EMBL" id="BQNB010021540">
    <property type="protein sequence ID" value="GJU07452.1"/>
    <property type="molecule type" value="Genomic_DNA"/>
</dbReference>
<dbReference type="InterPro" id="IPR002645">
    <property type="entry name" value="STAS_dom"/>
</dbReference>
<organism evidence="8 9">
    <name type="scientific">Tanacetum coccineum</name>
    <dbReference type="NCBI Taxonomy" id="301880"/>
    <lineage>
        <taxon>Eukaryota</taxon>
        <taxon>Viridiplantae</taxon>
        <taxon>Streptophyta</taxon>
        <taxon>Embryophyta</taxon>
        <taxon>Tracheophyta</taxon>
        <taxon>Spermatophyta</taxon>
        <taxon>Magnoliopsida</taxon>
        <taxon>eudicotyledons</taxon>
        <taxon>Gunneridae</taxon>
        <taxon>Pentapetalae</taxon>
        <taxon>asterids</taxon>
        <taxon>campanulids</taxon>
        <taxon>Asterales</taxon>
        <taxon>Asteraceae</taxon>
        <taxon>Asteroideae</taxon>
        <taxon>Anthemideae</taxon>
        <taxon>Anthemidinae</taxon>
        <taxon>Tanacetum</taxon>
    </lineage>
</organism>
<feature type="transmembrane region" description="Helical" evidence="6">
    <location>
        <begin position="471"/>
        <end position="499"/>
    </location>
</feature>
<keyword evidence="2 6" id="KW-0812">Transmembrane</keyword>
<feature type="transmembrane region" description="Helical" evidence="6">
    <location>
        <begin position="285"/>
        <end position="308"/>
    </location>
</feature>
<evidence type="ECO:0000256" key="2">
    <source>
        <dbReference type="ARBA" id="ARBA00022692"/>
    </source>
</evidence>
<dbReference type="PROSITE" id="PS50801">
    <property type="entry name" value="STAS"/>
    <property type="match status" value="1"/>
</dbReference>
<feature type="transmembrane region" description="Helical" evidence="6">
    <location>
        <begin position="418"/>
        <end position="435"/>
    </location>
</feature>
<keyword evidence="9" id="KW-1185">Reference proteome</keyword>
<protein>
    <submittedName>
        <fullName evidence="8">Probable sulfate transporter 3.4</fullName>
    </submittedName>
</protein>
<evidence type="ECO:0000256" key="3">
    <source>
        <dbReference type="ARBA" id="ARBA00022989"/>
    </source>
</evidence>
<feature type="transmembrane region" description="Helical" evidence="6">
    <location>
        <begin position="378"/>
        <end position="397"/>
    </location>
</feature>
<feature type="transmembrane region" description="Helical" evidence="6">
    <location>
        <begin position="210"/>
        <end position="237"/>
    </location>
</feature>
<feature type="transmembrane region" description="Helical" evidence="6">
    <location>
        <begin position="176"/>
        <end position="198"/>
    </location>
</feature>
<evidence type="ECO:0000313" key="9">
    <source>
        <dbReference type="Proteomes" id="UP001151760"/>
    </source>
</evidence>
<dbReference type="Gene3D" id="3.30.750.24">
    <property type="entry name" value="STAS domain"/>
    <property type="match status" value="1"/>
</dbReference>